<dbReference type="GO" id="GO:0008967">
    <property type="term" value="F:phosphoglycolate phosphatase activity"/>
    <property type="evidence" value="ECO:0007669"/>
    <property type="project" value="UniProtKB-EC"/>
</dbReference>
<keyword evidence="1" id="KW-0378">Hydrolase</keyword>
<dbReference type="Gene3D" id="3.40.50.1000">
    <property type="entry name" value="HAD superfamily/HAD-like"/>
    <property type="match status" value="1"/>
</dbReference>
<dbReference type="AlphaFoldDB" id="A0A1J5S6G8"/>
<proteinExistence type="predicted"/>
<protein>
    <submittedName>
        <fullName evidence="1">Phosphoglycolate phosphatase</fullName>
        <ecNumber evidence="1">3.1.3.18</ecNumber>
    </submittedName>
</protein>
<dbReference type="InterPro" id="IPR006439">
    <property type="entry name" value="HAD-SF_hydro_IA"/>
</dbReference>
<organism evidence="1">
    <name type="scientific">mine drainage metagenome</name>
    <dbReference type="NCBI Taxonomy" id="410659"/>
    <lineage>
        <taxon>unclassified sequences</taxon>
        <taxon>metagenomes</taxon>
        <taxon>ecological metagenomes</taxon>
    </lineage>
</organism>
<dbReference type="InterPro" id="IPR052898">
    <property type="entry name" value="ACAD10-like"/>
</dbReference>
<sequence>MYTTPTGLLLDFGSVITYSLFEKHRETEASLGLAPGSLTWLGPLDPESDELWRAMQRDEISERDYWAARASQLGAACGEPGWDMLALLKRLRHTEPDAAVRPQMLSLVRQVASRGIRVGILSNELELFYGEQFLKRLTIMSEISLVIDGSHSKILKPRPEAYAAAVAAMELPASSLLFVDDQLRNIVGAHQFGLQTQLFDLRDPAGACRAVLTRLGLAPITSC</sequence>
<dbReference type="Pfam" id="PF00702">
    <property type="entry name" value="Hydrolase"/>
    <property type="match status" value="1"/>
</dbReference>
<dbReference type="SUPFAM" id="SSF56784">
    <property type="entry name" value="HAD-like"/>
    <property type="match status" value="1"/>
</dbReference>
<dbReference type="InterPro" id="IPR023198">
    <property type="entry name" value="PGP-like_dom2"/>
</dbReference>
<dbReference type="EC" id="3.1.3.18" evidence="1"/>
<dbReference type="EMBL" id="MLJW01000103">
    <property type="protein sequence ID" value="OIQ99687.1"/>
    <property type="molecule type" value="Genomic_DNA"/>
</dbReference>
<dbReference type="Gene3D" id="1.10.150.240">
    <property type="entry name" value="Putative phosphatase, domain 2"/>
    <property type="match status" value="1"/>
</dbReference>
<reference evidence="1" key="1">
    <citation type="submission" date="2016-10" db="EMBL/GenBank/DDBJ databases">
        <title>Sequence of Gallionella enrichment culture.</title>
        <authorList>
            <person name="Poehlein A."/>
            <person name="Muehling M."/>
            <person name="Daniel R."/>
        </authorList>
    </citation>
    <scope>NUCLEOTIDE SEQUENCE</scope>
</reference>
<name>A0A1J5S6G8_9ZZZZ</name>
<gene>
    <name evidence="1" type="primary">gph_11</name>
    <name evidence="1" type="ORF">GALL_182660</name>
</gene>
<dbReference type="PANTHER" id="PTHR47829:SF1">
    <property type="entry name" value="HAD FAMILY PHOSPHATASE"/>
    <property type="match status" value="1"/>
</dbReference>
<dbReference type="PRINTS" id="PR00413">
    <property type="entry name" value="HADHALOGNASE"/>
</dbReference>
<dbReference type="InterPro" id="IPR023214">
    <property type="entry name" value="HAD_sf"/>
</dbReference>
<evidence type="ECO:0000313" key="1">
    <source>
        <dbReference type="EMBL" id="OIQ99687.1"/>
    </source>
</evidence>
<comment type="caution">
    <text evidence="1">The sequence shown here is derived from an EMBL/GenBank/DDBJ whole genome shotgun (WGS) entry which is preliminary data.</text>
</comment>
<dbReference type="NCBIfam" id="TIGR01509">
    <property type="entry name" value="HAD-SF-IA-v3"/>
    <property type="match status" value="1"/>
</dbReference>
<dbReference type="PANTHER" id="PTHR47829">
    <property type="entry name" value="HYDROLASE, PUTATIVE (AFU_ORTHOLOGUE AFUA_1G12880)-RELATED"/>
    <property type="match status" value="1"/>
</dbReference>
<accession>A0A1J5S6G8</accession>
<dbReference type="InterPro" id="IPR036412">
    <property type="entry name" value="HAD-like_sf"/>
</dbReference>